<proteinExistence type="predicted"/>
<dbReference type="InterPro" id="IPR007110">
    <property type="entry name" value="Ig-like_dom"/>
</dbReference>
<evidence type="ECO:0000313" key="3">
    <source>
        <dbReference type="EMBL" id="CAH0719133.1"/>
    </source>
</evidence>
<dbReference type="Pfam" id="PF13927">
    <property type="entry name" value="Ig_3"/>
    <property type="match status" value="1"/>
</dbReference>
<dbReference type="Gene3D" id="2.60.40.10">
    <property type="entry name" value="Immunoglobulins"/>
    <property type="match status" value="1"/>
</dbReference>
<keyword evidence="1" id="KW-0472">Membrane</keyword>
<feature type="non-terminal residue" evidence="3">
    <location>
        <position position="130"/>
    </location>
</feature>
<dbReference type="Proteomes" id="UP000838878">
    <property type="component" value="Chromosome 13"/>
</dbReference>
<evidence type="ECO:0000259" key="2">
    <source>
        <dbReference type="PROSITE" id="PS50835"/>
    </source>
</evidence>
<dbReference type="SUPFAM" id="SSF48726">
    <property type="entry name" value="Immunoglobulin"/>
    <property type="match status" value="1"/>
</dbReference>
<keyword evidence="4" id="KW-1185">Reference proteome</keyword>
<name>A0A8J9UF37_9NEOP</name>
<feature type="domain" description="Ig-like" evidence="2">
    <location>
        <begin position="8"/>
        <end position="86"/>
    </location>
</feature>
<dbReference type="OrthoDB" id="5985519at2759"/>
<keyword evidence="1" id="KW-1133">Transmembrane helix</keyword>
<dbReference type="EMBL" id="OV170233">
    <property type="protein sequence ID" value="CAH0719133.1"/>
    <property type="molecule type" value="Genomic_DNA"/>
</dbReference>
<evidence type="ECO:0000313" key="4">
    <source>
        <dbReference type="Proteomes" id="UP000838878"/>
    </source>
</evidence>
<gene>
    <name evidence="3" type="ORF">BINO364_LOCUS5519</name>
</gene>
<dbReference type="AlphaFoldDB" id="A0A8J9UF37"/>
<organism evidence="3 4">
    <name type="scientific">Brenthis ino</name>
    <name type="common">lesser marbled fritillary</name>
    <dbReference type="NCBI Taxonomy" id="405034"/>
    <lineage>
        <taxon>Eukaryota</taxon>
        <taxon>Metazoa</taxon>
        <taxon>Ecdysozoa</taxon>
        <taxon>Arthropoda</taxon>
        <taxon>Hexapoda</taxon>
        <taxon>Insecta</taxon>
        <taxon>Pterygota</taxon>
        <taxon>Neoptera</taxon>
        <taxon>Endopterygota</taxon>
        <taxon>Lepidoptera</taxon>
        <taxon>Glossata</taxon>
        <taxon>Ditrysia</taxon>
        <taxon>Papilionoidea</taxon>
        <taxon>Nymphalidae</taxon>
        <taxon>Heliconiinae</taxon>
        <taxon>Argynnini</taxon>
        <taxon>Brenthis</taxon>
    </lineage>
</organism>
<accession>A0A8J9UF37</accession>
<feature type="transmembrane region" description="Helical" evidence="1">
    <location>
        <begin position="93"/>
        <end position="113"/>
    </location>
</feature>
<evidence type="ECO:0000256" key="1">
    <source>
        <dbReference type="SAM" id="Phobius"/>
    </source>
</evidence>
<reference evidence="3" key="1">
    <citation type="submission" date="2021-12" db="EMBL/GenBank/DDBJ databases">
        <authorList>
            <person name="Martin H S."/>
        </authorList>
    </citation>
    <scope>NUCLEOTIDE SEQUENCE</scope>
</reference>
<sequence length="130" mass="15453">MITVGLKPKFLNEEETNIVFSEGSTAILGCGAISIPPPTVKWYHNDREIDETSMERYFKMNLSDIGNFTCKISNAFGEITRTFNINLPISQGWYYYTYMYRFILHILFLQYLISKWRKKVRKYAYKNRYS</sequence>
<dbReference type="PROSITE" id="PS50835">
    <property type="entry name" value="IG_LIKE"/>
    <property type="match status" value="1"/>
</dbReference>
<dbReference type="InterPro" id="IPR013783">
    <property type="entry name" value="Ig-like_fold"/>
</dbReference>
<protein>
    <recommendedName>
        <fullName evidence="2">Ig-like domain-containing protein</fullName>
    </recommendedName>
</protein>
<keyword evidence="1" id="KW-0812">Transmembrane</keyword>
<dbReference type="InterPro" id="IPR036179">
    <property type="entry name" value="Ig-like_dom_sf"/>
</dbReference>